<dbReference type="EMBL" id="JBHSEL010000107">
    <property type="protein sequence ID" value="MFC4625685.1"/>
    <property type="molecule type" value="Genomic_DNA"/>
</dbReference>
<sequence>MNIKAFIIHLARAEDRLPQVERLIAGLPVRTEIVSAVDGRMLDQATIAQVYRRRLHRPVYPFALSVDEIACFLSHRKAWQAIVDQNLDAGLVFEDDVALTSDFPNALAAALSVLDKDSFIRLPFRDRESGLEVLTRNGTRIIVPCPVGLGMVAQIIGRNAARKLLDATQSFDRPVDTTAQMFWVTGVKPLSVLPGGVTEISRELGGSTIQKRRSLPDKLKREILRPLYRWKIKSRSLSAD</sequence>
<feature type="domain" description="Glycosyl transferase family 25" evidence="1">
    <location>
        <begin position="3"/>
        <end position="177"/>
    </location>
</feature>
<keyword evidence="3" id="KW-1185">Reference proteome</keyword>
<accession>A0ABV9H9Q7</accession>
<evidence type="ECO:0000313" key="2">
    <source>
        <dbReference type="EMBL" id="MFC4625685.1"/>
    </source>
</evidence>
<dbReference type="Pfam" id="PF01755">
    <property type="entry name" value="Glyco_transf_25"/>
    <property type="match status" value="1"/>
</dbReference>
<protein>
    <submittedName>
        <fullName evidence="2">Glycosyltransferase family 25 protein</fullName>
    </submittedName>
</protein>
<organism evidence="2 3">
    <name type="scientific">Daeguia caeni</name>
    <dbReference type="NCBI Taxonomy" id="439612"/>
    <lineage>
        <taxon>Bacteria</taxon>
        <taxon>Pseudomonadati</taxon>
        <taxon>Pseudomonadota</taxon>
        <taxon>Alphaproteobacteria</taxon>
        <taxon>Hyphomicrobiales</taxon>
        <taxon>Brucellaceae</taxon>
        <taxon>Daeguia</taxon>
    </lineage>
</organism>
<evidence type="ECO:0000313" key="3">
    <source>
        <dbReference type="Proteomes" id="UP001596042"/>
    </source>
</evidence>
<dbReference type="CDD" id="cd06532">
    <property type="entry name" value="Glyco_transf_25"/>
    <property type="match status" value="1"/>
</dbReference>
<gene>
    <name evidence="2" type="ORF">ACFO1V_10750</name>
</gene>
<reference evidence="3" key="1">
    <citation type="journal article" date="2019" name="Int. J. Syst. Evol. Microbiol.">
        <title>The Global Catalogue of Microorganisms (GCM) 10K type strain sequencing project: providing services to taxonomists for standard genome sequencing and annotation.</title>
        <authorList>
            <consortium name="The Broad Institute Genomics Platform"/>
            <consortium name="The Broad Institute Genome Sequencing Center for Infectious Disease"/>
            <person name="Wu L."/>
            <person name="Ma J."/>
        </authorList>
    </citation>
    <scope>NUCLEOTIDE SEQUENCE [LARGE SCALE GENOMIC DNA]</scope>
    <source>
        <strain evidence="3">CGMCC 1.15731</strain>
    </source>
</reference>
<dbReference type="InterPro" id="IPR002654">
    <property type="entry name" value="Glyco_trans_25"/>
</dbReference>
<comment type="caution">
    <text evidence="2">The sequence shown here is derived from an EMBL/GenBank/DDBJ whole genome shotgun (WGS) entry which is preliminary data.</text>
</comment>
<proteinExistence type="predicted"/>
<evidence type="ECO:0000259" key="1">
    <source>
        <dbReference type="Pfam" id="PF01755"/>
    </source>
</evidence>
<name>A0ABV9H9Q7_9HYPH</name>
<dbReference type="RefSeq" id="WP_374834092.1">
    <property type="nucleotide sequence ID" value="NZ_JBHEEZ010000039.1"/>
</dbReference>
<dbReference type="Proteomes" id="UP001596042">
    <property type="component" value="Unassembled WGS sequence"/>
</dbReference>